<feature type="domain" description="Amino acid transporter transmembrane" evidence="7">
    <location>
        <begin position="285"/>
        <end position="447"/>
    </location>
</feature>
<dbReference type="Proteomes" id="UP001189429">
    <property type="component" value="Unassembled WGS sequence"/>
</dbReference>
<keyword evidence="2 6" id="KW-0812">Transmembrane</keyword>
<evidence type="ECO:0000256" key="4">
    <source>
        <dbReference type="ARBA" id="ARBA00023136"/>
    </source>
</evidence>
<feature type="transmembrane region" description="Helical" evidence="6">
    <location>
        <begin position="434"/>
        <end position="455"/>
    </location>
</feature>
<evidence type="ECO:0000256" key="5">
    <source>
        <dbReference type="SAM" id="MobiDB-lite"/>
    </source>
</evidence>
<dbReference type="Pfam" id="PF01490">
    <property type="entry name" value="Aa_trans"/>
    <property type="match status" value="1"/>
</dbReference>
<accession>A0ABN9XKI0</accession>
<evidence type="ECO:0000256" key="2">
    <source>
        <dbReference type="ARBA" id="ARBA00022692"/>
    </source>
</evidence>
<evidence type="ECO:0000259" key="7">
    <source>
        <dbReference type="Pfam" id="PF01490"/>
    </source>
</evidence>
<feature type="transmembrane region" description="Helical" evidence="6">
    <location>
        <begin position="368"/>
        <end position="385"/>
    </location>
</feature>
<protein>
    <recommendedName>
        <fullName evidence="7">Amino acid transporter transmembrane domain-containing protein</fullName>
    </recommendedName>
</protein>
<feature type="region of interest" description="Disordered" evidence="5">
    <location>
        <begin position="206"/>
        <end position="255"/>
    </location>
</feature>
<dbReference type="InterPro" id="IPR013057">
    <property type="entry name" value="AA_transpt_TM"/>
</dbReference>
<feature type="compositionally biased region" description="Basic residues" evidence="5">
    <location>
        <begin position="223"/>
        <end position="236"/>
    </location>
</feature>
<organism evidence="8 9">
    <name type="scientific">Prorocentrum cordatum</name>
    <dbReference type="NCBI Taxonomy" id="2364126"/>
    <lineage>
        <taxon>Eukaryota</taxon>
        <taxon>Sar</taxon>
        <taxon>Alveolata</taxon>
        <taxon>Dinophyceae</taxon>
        <taxon>Prorocentrales</taxon>
        <taxon>Prorocentraceae</taxon>
        <taxon>Prorocentrum</taxon>
    </lineage>
</organism>
<feature type="transmembrane region" description="Helical" evidence="6">
    <location>
        <begin position="391"/>
        <end position="413"/>
    </location>
</feature>
<feature type="compositionally biased region" description="Low complexity" evidence="5">
    <location>
        <begin position="183"/>
        <end position="193"/>
    </location>
</feature>
<proteinExistence type="predicted"/>
<keyword evidence="3 6" id="KW-1133">Transmembrane helix</keyword>
<name>A0ABN9XKI0_9DINO</name>
<dbReference type="PANTHER" id="PTHR22950">
    <property type="entry name" value="AMINO ACID TRANSPORTER"/>
    <property type="match status" value="1"/>
</dbReference>
<feature type="compositionally biased region" description="Basic residues" evidence="5">
    <location>
        <begin position="243"/>
        <end position="253"/>
    </location>
</feature>
<keyword evidence="4 6" id="KW-0472">Membrane</keyword>
<evidence type="ECO:0000256" key="1">
    <source>
        <dbReference type="ARBA" id="ARBA00004141"/>
    </source>
</evidence>
<evidence type="ECO:0000313" key="9">
    <source>
        <dbReference type="Proteomes" id="UP001189429"/>
    </source>
</evidence>
<feature type="transmembrane region" description="Helical" evidence="6">
    <location>
        <begin position="322"/>
        <end position="347"/>
    </location>
</feature>
<dbReference type="EMBL" id="CAUYUJ010020504">
    <property type="protein sequence ID" value="CAK0898780.1"/>
    <property type="molecule type" value="Genomic_DNA"/>
</dbReference>
<feature type="region of interest" description="Disordered" evidence="5">
    <location>
        <begin position="146"/>
        <end position="193"/>
    </location>
</feature>
<reference evidence="8" key="1">
    <citation type="submission" date="2023-10" db="EMBL/GenBank/DDBJ databases">
        <authorList>
            <person name="Chen Y."/>
            <person name="Shah S."/>
            <person name="Dougan E. K."/>
            <person name="Thang M."/>
            <person name="Chan C."/>
        </authorList>
    </citation>
    <scope>NUCLEOTIDE SEQUENCE [LARGE SCALE GENOMIC DNA]</scope>
</reference>
<keyword evidence="9" id="KW-1185">Reference proteome</keyword>
<comment type="subcellular location">
    <subcellularLocation>
        <location evidence="1">Membrane</location>
        <topology evidence="1">Multi-pass membrane protein</topology>
    </subcellularLocation>
</comment>
<dbReference type="PANTHER" id="PTHR22950:SF702">
    <property type="entry name" value="AMINO ACID TRANSPORTER PROTEIN"/>
    <property type="match status" value="1"/>
</dbReference>
<sequence>MEHGGDRDGLHEELAEDAGHRWRPAEDGGAAPFAVLQCPPLPATDDDARLSQHRAVLGVAANLLGVGVLAMPRAMAQAGLLTGLAVALAMAAVMKETHPPDAASGGRGRVLLWPVVLSRARQERPGAAGRAGRHAVGHPAVQLWAPGRPARRAGGHPDPAVAGRVRAPPQRGLAGAGGGRGGRAVPPWGGAARPQALAAPGIRVRRRRGAGPAAPPADLLRRPGCRWRRRRRRGRRREPPLRRAPRAAQRRRAAGVAVLPARGRAGRPAAAARPGRGGFRRAAPLATLVGAVGYLRFGGSVQGNVFASFAAPRDADGWRWPALLVARAALAVVLVVSFGCTSVPCRAAALEVFAARRTAGGAASRKEYRALAAVLALCALAAWLVEDVSWLLGFLGAWAAGPLGLVLPALVSMEHHRRSEGRPALSVSNLRETCCLALSALLILGSIGSFLEFAFRHPAGSRGHRAVVTDLHGLRKR</sequence>
<evidence type="ECO:0000313" key="8">
    <source>
        <dbReference type="EMBL" id="CAK0898780.1"/>
    </source>
</evidence>
<comment type="caution">
    <text evidence="8">The sequence shown here is derived from an EMBL/GenBank/DDBJ whole genome shotgun (WGS) entry which is preliminary data.</text>
</comment>
<gene>
    <name evidence="8" type="ORF">PCOR1329_LOCUS76491</name>
</gene>
<evidence type="ECO:0000256" key="6">
    <source>
        <dbReference type="SAM" id="Phobius"/>
    </source>
</evidence>
<evidence type="ECO:0000256" key="3">
    <source>
        <dbReference type="ARBA" id="ARBA00022989"/>
    </source>
</evidence>